<keyword evidence="6" id="KW-0676">Redox-active center</keyword>
<comment type="similarity">
    <text evidence="1">Belongs to the thioredoxin family.</text>
</comment>
<dbReference type="InterPro" id="IPR036249">
    <property type="entry name" value="Thioredoxin-like_sf"/>
</dbReference>
<dbReference type="AlphaFoldDB" id="A0A5B9MLB7"/>
<evidence type="ECO:0000256" key="5">
    <source>
        <dbReference type="ARBA" id="ARBA00023157"/>
    </source>
</evidence>
<dbReference type="NCBIfam" id="TIGR01068">
    <property type="entry name" value="thioredoxin"/>
    <property type="match status" value="1"/>
</dbReference>
<evidence type="ECO:0000313" key="9">
    <source>
        <dbReference type="EMBL" id="QEG01764.1"/>
    </source>
</evidence>
<dbReference type="PANTHER" id="PTHR45663:SF11">
    <property type="entry name" value="GEO12009P1"/>
    <property type="match status" value="1"/>
</dbReference>
<evidence type="ECO:0000256" key="1">
    <source>
        <dbReference type="ARBA" id="ARBA00008987"/>
    </source>
</evidence>
<keyword evidence="2" id="KW-0813">Transport</keyword>
<keyword evidence="9" id="KW-0560">Oxidoreductase</keyword>
<evidence type="ECO:0000313" key="10">
    <source>
        <dbReference type="Proteomes" id="UP000321353"/>
    </source>
</evidence>
<feature type="domain" description="Thioredoxin" evidence="8">
    <location>
        <begin position="34"/>
        <end position="146"/>
    </location>
</feature>
<dbReference type="Pfam" id="PF21352">
    <property type="entry name" value="Zn_ribbon_Thio2"/>
    <property type="match status" value="1"/>
</dbReference>
<dbReference type="InterPro" id="IPR049299">
    <property type="entry name" value="Thio2_N"/>
</dbReference>
<sequence length="148" mass="15879">MNAAPLTLVCSHCLAVNRVPADRLHDRPICGKCQTTLLPSAPVALTDQSFGKFVARSDVPVLVDFWASWCGPCRMMAPAFTEAAAELSPQFILAKLDTDAAPQTAGQFSLSGIPTIILFLRGSEIARQSGAMNTDQIVHWARSSAPRV</sequence>
<dbReference type="InterPro" id="IPR005746">
    <property type="entry name" value="Thioredoxin"/>
</dbReference>
<dbReference type="Pfam" id="PF00085">
    <property type="entry name" value="Thioredoxin"/>
    <property type="match status" value="1"/>
</dbReference>
<dbReference type="Gene3D" id="2.30.30.380">
    <property type="entry name" value="Zn-finger domain of Sec23/24"/>
    <property type="match status" value="1"/>
</dbReference>
<dbReference type="CDD" id="cd02947">
    <property type="entry name" value="TRX_family"/>
    <property type="match status" value="1"/>
</dbReference>
<dbReference type="GO" id="GO:0015035">
    <property type="term" value="F:protein-disulfide reductase activity"/>
    <property type="evidence" value="ECO:0007669"/>
    <property type="project" value="UniProtKB-UniRule"/>
</dbReference>
<evidence type="ECO:0000259" key="8">
    <source>
        <dbReference type="PROSITE" id="PS51352"/>
    </source>
</evidence>
<name>A0A5B9MLB7_9BACT</name>
<dbReference type="Proteomes" id="UP000321353">
    <property type="component" value="Chromosome"/>
</dbReference>
<dbReference type="NCBIfam" id="NF008229">
    <property type="entry name" value="PRK10996.1"/>
    <property type="match status" value="1"/>
</dbReference>
<dbReference type="InterPro" id="IPR013766">
    <property type="entry name" value="Thioredoxin_domain"/>
</dbReference>
<dbReference type="FunFam" id="3.40.30.10:FF:000001">
    <property type="entry name" value="Thioredoxin"/>
    <property type="match status" value="1"/>
</dbReference>
<evidence type="ECO:0000256" key="7">
    <source>
        <dbReference type="NCBIfam" id="TIGR01068"/>
    </source>
</evidence>
<dbReference type="GO" id="GO:0045454">
    <property type="term" value="P:cell redox homeostasis"/>
    <property type="evidence" value="ECO:0007669"/>
    <property type="project" value="TreeGrafter"/>
</dbReference>
<evidence type="ECO:0000256" key="2">
    <source>
        <dbReference type="ARBA" id="ARBA00022448"/>
    </source>
</evidence>
<evidence type="ECO:0000256" key="4">
    <source>
        <dbReference type="ARBA" id="ARBA00022982"/>
    </source>
</evidence>
<evidence type="ECO:0000256" key="3">
    <source>
        <dbReference type="ARBA" id="ARBA00022723"/>
    </source>
</evidence>
<dbReference type="PROSITE" id="PS00194">
    <property type="entry name" value="THIOREDOXIN_1"/>
    <property type="match status" value="1"/>
</dbReference>
<gene>
    <name evidence="9" type="primary">trxC</name>
    <name evidence="9" type="ORF">Mal15_58430</name>
</gene>
<dbReference type="PANTHER" id="PTHR45663">
    <property type="entry name" value="GEO12009P1"/>
    <property type="match status" value="1"/>
</dbReference>
<dbReference type="GO" id="GO:0046872">
    <property type="term" value="F:metal ion binding"/>
    <property type="evidence" value="ECO:0007669"/>
    <property type="project" value="UniProtKB-KW"/>
</dbReference>
<proteinExistence type="inferred from homology"/>
<dbReference type="RefSeq" id="WP_147870797.1">
    <property type="nucleotide sequence ID" value="NZ_CP036264.1"/>
</dbReference>
<dbReference type="KEGG" id="smam:Mal15_58430"/>
<dbReference type="EMBL" id="CP036264">
    <property type="protein sequence ID" value="QEG01764.1"/>
    <property type="molecule type" value="Genomic_DNA"/>
</dbReference>
<organism evidence="9 10">
    <name type="scientific">Stieleria maiorica</name>
    <dbReference type="NCBI Taxonomy" id="2795974"/>
    <lineage>
        <taxon>Bacteria</taxon>
        <taxon>Pseudomonadati</taxon>
        <taxon>Planctomycetota</taxon>
        <taxon>Planctomycetia</taxon>
        <taxon>Pirellulales</taxon>
        <taxon>Pirellulaceae</taxon>
        <taxon>Stieleria</taxon>
    </lineage>
</organism>
<dbReference type="GO" id="GO:0005829">
    <property type="term" value="C:cytosol"/>
    <property type="evidence" value="ECO:0007669"/>
    <property type="project" value="TreeGrafter"/>
</dbReference>
<keyword evidence="4" id="KW-0249">Electron transport</keyword>
<dbReference type="InterPro" id="IPR017937">
    <property type="entry name" value="Thioredoxin_CS"/>
</dbReference>
<keyword evidence="5" id="KW-1015">Disulfide bond</keyword>
<dbReference type="Gene3D" id="3.40.30.10">
    <property type="entry name" value="Glutaredoxin"/>
    <property type="match status" value="1"/>
</dbReference>
<keyword evidence="10" id="KW-1185">Reference proteome</keyword>
<keyword evidence="3" id="KW-0479">Metal-binding</keyword>
<reference evidence="9 10" key="1">
    <citation type="submission" date="2019-02" db="EMBL/GenBank/DDBJ databases">
        <title>Planctomycetal bacteria perform biofilm scaping via a novel small molecule.</title>
        <authorList>
            <person name="Jeske O."/>
            <person name="Boedeker C."/>
            <person name="Wiegand S."/>
            <person name="Breitling P."/>
            <person name="Kallscheuer N."/>
            <person name="Jogler M."/>
            <person name="Rohde M."/>
            <person name="Petersen J."/>
            <person name="Medema M.H."/>
            <person name="Surup F."/>
            <person name="Jogler C."/>
        </authorList>
    </citation>
    <scope>NUCLEOTIDE SEQUENCE [LARGE SCALE GENOMIC DNA]</scope>
    <source>
        <strain evidence="9 10">Mal15</strain>
    </source>
</reference>
<protein>
    <recommendedName>
        <fullName evidence="7">Thioredoxin</fullName>
    </recommendedName>
</protein>
<dbReference type="PRINTS" id="PR00421">
    <property type="entry name" value="THIOREDOXIN"/>
</dbReference>
<evidence type="ECO:0000256" key="6">
    <source>
        <dbReference type="ARBA" id="ARBA00023284"/>
    </source>
</evidence>
<dbReference type="SUPFAM" id="SSF52833">
    <property type="entry name" value="Thioredoxin-like"/>
    <property type="match status" value="1"/>
</dbReference>
<dbReference type="PROSITE" id="PS51352">
    <property type="entry name" value="THIOREDOXIN_2"/>
    <property type="match status" value="1"/>
</dbReference>
<accession>A0A5B9MLB7</accession>